<dbReference type="GO" id="GO:0016538">
    <property type="term" value="F:cyclin-dependent protein serine/threonine kinase regulator activity"/>
    <property type="evidence" value="ECO:0007669"/>
    <property type="project" value="InterPro"/>
</dbReference>
<evidence type="ECO:0000313" key="8">
    <source>
        <dbReference type="Proteomes" id="UP000800096"/>
    </source>
</evidence>
<accession>A0A6A5QHZ5</accession>
<evidence type="ECO:0000256" key="3">
    <source>
        <dbReference type="ARBA" id="ARBA00023127"/>
    </source>
</evidence>
<keyword evidence="3 4" id="KW-0195">Cyclin</keyword>
<dbReference type="Pfam" id="PF16899">
    <property type="entry name" value="Cyclin_C_2"/>
    <property type="match status" value="1"/>
</dbReference>
<evidence type="ECO:0000313" key="7">
    <source>
        <dbReference type="EMBL" id="KAF1915401.1"/>
    </source>
</evidence>
<proteinExistence type="inferred from homology"/>
<dbReference type="Proteomes" id="UP000800096">
    <property type="component" value="Unassembled WGS sequence"/>
</dbReference>
<dbReference type="GO" id="GO:0006357">
    <property type="term" value="P:regulation of transcription by RNA polymerase II"/>
    <property type="evidence" value="ECO:0007669"/>
    <property type="project" value="InterPro"/>
</dbReference>
<comment type="similarity">
    <text evidence="1">Belongs to the cyclin family. Cyclin C subfamily.</text>
</comment>
<reference evidence="7" key="1">
    <citation type="journal article" date="2020" name="Stud. Mycol.">
        <title>101 Dothideomycetes genomes: a test case for predicting lifestyles and emergence of pathogens.</title>
        <authorList>
            <person name="Haridas S."/>
            <person name="Albert R."/>
            <person name="Binder M."/>
            <person name="Bloem J."/>
            <person name="Labutti K."/>
            <person name="Salamov A."/>
            <person name="Andreopoulos B."/>
            <person name="Baker S."/>
            <person name="Barry K."/>
            <person name="Bills G."/>
            <person name="Bluhm B."/>
            <person name="Cannon C."/>
            <person name="Castanera R."/>
            <person name="Culley D."/>
            <person name="Daum C."/>
            <person name="Ezra D."/>
            <person name="Gonzalez J."/>
            <person name="Henrissat B."/>
            <person name="Kuo A."/>
            <person name="Liang C."/>
            <person name="Lipzen A."/>
            <person name="Lutzoni F."/>
            <person name="Magnuson J."/>
            <person name="Mondo S."/>
            <person name="Nolan M."/>
            <person name="Ohm R."/>
            <person name="Pangilinan J."/>
            <person name="Park H.-J."/>
            <person name="Ramirez L."/>
            <person name="Alfaro M."/>
            <person name="Sun H."/>
            <person name="Tritt A."/>
            <person name="Yoshinaga Y."/>
            <person name="Zwiers L.-H."/>
            <person name="Turgeon B."/>
            <person name="Goodwin S."/>
            <person name="Spatafora J."/>
            <person name="Crous P."/>
            <person name="Grigoriev I."/>
        </authorList>
    </citation>
    <scope>NUCLEOTIDE SEQUENCE</scope>
    <source>
        <strain evidence="7">HMLAC05119</strain>
    </source>
</reference>
<dbReference type="SMART" id="SM00385">
    <property type="entry name" value="CYCLIN"/>
    <property type="match status" value="1"/>
</dbReference>
<dbReference type="InterPro" id="IPR006671">
    <property type="entry name" value="Cyclin_N"/>
</dbReference>
<evidence type="ECO:0000256" key="5">
    <source>
        <dbReference type="SAM" id="MobiDB-lite"/>
    </source>
</evidence>
<protein>
    <recommendedName>
        <fullName evidence="2">RNA polymerase II holoenzyme cyclin-like subunit</fullName>
    </recommendedName>
</protein>
<evidence type="ECO:0000256" key="4">
    <source>
        <dbReference type="RuleBase" id="RU000383"/>
    </source>
</evidence>
<feature type="region of interest" description="Disordered" evidence="5">
    <location>
        <begin position="51"/>
        <end position="72"/>
    </location>
</feature>
<evidence type="ECO:0000256" key="1">
    <source>
        <dbReference type="ARBA" id="ARBA00008638"/>
    </source>
</evidence>
<evidence type="ECO:0000256" key="2">
    <source>
        <dbReference type="ARBA" id="ARBA00014912"/>
    </source>
</evidence>
<gene>
    <name evidence="7" type="ORF">BDU57DRAFT_588266</name>
</gene>
<dbReference type="CDD" id="cd20525">
    <property type="entry name" value="CYCLIN_CCNH_rpt2"/>
    <property type="match status" value="1"/>
</dbReference>
<dbReference type="InterPro" id="IPR013763">
    <property type="entry name" value="Cyclin-like_dom"/>
</dbReference>
<feature type="domain" description="Cyclin-like" evidence="6">
    <location>
        <begin position="101"/>
        <end position="183"/>
    </location>
</feature>
<feature type="compositionally biased region" description="Polar residues" evidence="5">
    <location>
        <begin position="56"/>
        <end position="71"/>
    </location>
</feature>
<dbReference type="SUPFAM" id="SSF47954">
    <property type="entry name" value="Cyclin-like"/>
    <property type="match status" value="2"/>
</dbReference>
<dbReference type="Pfam" id="PF00134">
    <property type="entry name" value="Cyclin_N"/>
    <property type="match status" value="1"/>
</dbReference>
<dbReference type="CDD" id="cd20524">
    <property type="entry name" value="CYCLIN_CCNH_rpt1"/>
    <property type="match status" value="1"/>
</dbReference>
<keyword evidence="8" id="KW-1185">Reference proteome</keyword>
<dbReference type="AlphaFoldDB" id="A0A6A5QHZ5"/>
<feature type="compositionally biased region" description="Basic and acidic residues" evidence="5">
    <location>
        <begin position="380"/>
        <end position="406"/>
    </location>
</feature>
<dbReference type="InterPro" id="IPR043198">
    <property type="entry name" value="Cyclin/Ssn8"/>
</dbReference>
<feature type="region of interest" description="Disordered" evidence="5">
    <location>
        <begin position="380"/>
        <end position="417"/>
    </location>
</feature>
<name>A0A6A5QHZ5_AMPQU</name>
<dbReference type="EMBL" id="ML979136">
    <property type="protein sequence ID" value="KAF1915401.1"/>
    <property type="molecule type" value="Genomic_DNA"/>
</dbReference>
<organism evidence="7 8">
    <name type="scientific">Ampelomyces quisqualis</name>
    <name type="common">Powdery mildew agent</name>
    <dbReference type="NCBI Taxonomy" id="50730"/>
    <lineage>
        <taxon>Eukaryota</taxon>
        <taxon>Fungi</taxon>
        <taxon>Dikarya</taxon>
        <taxon>Ascomycota</taxon>
        <taxon>Pezizomycotina</taxon>
        <taxon>Dothideomycetes</taxon>
        <taxon>Pleosporomycetidae</taxon>
        <taxon>Pleosporales</taxon>
        <taxon>Pleosporineae</taxon>
        <taxon>Phaeosphaeriaceae</taxon>
        <taxon>Ampelomyces</taxon>
    </lineage>
</organism>
<dbReference type="PANTHER" id="PTHR10026">
    <property type="entry name" value="CYCLIN"/>
    <property type="match status" value="1"/>
</dbReference>
<dbReference type="InterPro" id="IPR036915">
    <property type="entry name" value="Cyclin-like_sf"/>
</dbReference>
<evidence type="ECO:0000259" key="6">
    <source>
        <dbReference type="SMART" id="SM00385"/>
    </source>
</evidence>
<sequence>MRLSEDDLYRSSTQCKHWSFTTQQIAAQRRKTNMQAAERVKANVARQRAQRLQQAESDSVSSGVENASGATTPLPDRGCAGAEVDCLTAGEELTIVNEFCERALQLGAHCQFPIEVTATCIQFLRRFYLYQSPMSYHLQNISRTAMFLACKTENSHQSVETFSTNFKKVTPEQVLAPEYLIVQALRFNFQVRHPFRGLKGGHLELMEMARGSYEGPNCIDEGMTSADLQVRMLQLPSKKSAAKQTVQDMEKRITDAYGFASHILKNAALLTDAYFLYTPSQIWLASHLLADESLTLFYLSLKVPTTSPLHTKIIDTLRSCASLLSSHPSLQATVLPKAQAEAQEATHKAEVKRVIEKLKSCRDPDKVDLVKLNQAQKRDAVAEGGLEEHKAKRRKVERETYEKASDDFWGPELGKTA</sequence>
<dbReference type="OrthoDB" id="340962at2759"/>
<dbReference type="InterPro" id="IPR031658">
    <property type="entry name" value="Cyclin_C_2"/>
</dbReference>
<dbReference type="Gene3D" id="1.10.472.10">
    <property type="entry name" value="Cyclin-like"/>
    <property type="match status" value="2"/>
</dbReference>